<protein>
    <submittedName>
        <fullName evidence="1">Uncharacterized protein</fullName>
    </submittedName>
</protein>
<accession>A0A2W1LDG6</accession>
<evidence type="ECO:0000313" key="1">
    <source>
        <dbReference type="EMBL" id="PZD97146.1"/>
    </source>
</evidence>
<gene>
    <name evidence="1" type="ORF">DNH61_04465</name>
</gene>
<dbReference type="RefSeq" id="WP_111145474.1">
    <property type="nucleotide sequence ID" value="NZ_QKRB01000031.1"/>
</dbReference>
<sequence>MTFEAGQVLVSDQDFESAIKHKVLVHVSQNGVRQRPINTISGYNEKTITLSDGKRILREAHIFRTLTEEESKEQQ</sequence>
<dbReference type="Proteomes" id="UP000249522">
    <property type="component" value="Unassembled WGS sequence"/>
</dbReference>
<reference evidence="1 2" key="1">
    <citation type="submission" date="2018-06" db="EMBL/GenBank/DDBJ databases">
        <title>Paenibacillus imtechensis sp. nov.</title>
        <authorList>
            <person name="Pinnaka A.K."/>
            <person name="Singh H."/>
            <person name="Kaur M."/>
        </authorList>
    </citation>
    <scope>NUCLEOTIDE SEQUENCE [LARGE SCALE GENOMIC DNA]</scope>
    <source>
        <strain evidence="1 2">SMB1</strain>
    </source>
</reference>
<proteinExistence type="predicted"/>
<name>A0A2W1LDG6_9BACL</name>
<dbReference type="OrthoDB" id="2662984at2"/>
<organism evidence="1 2">
    <name type="scientific">Paenibacillus sambharensis</name>
    <dbReference type="NCBI Taxonomy" id="1803190"/>
    <lineage>
        <taxon>Bacteria</taxon>
        <taxon>Bacillati</taxon>
        <taxon>Bacillota</taxon>
        <taxon>Bacilli</taxon>
        <taxon>Bacillales</taxon>
        <taxon>Paenibacillaceae</taxon>
        <taxon>Paenibacillus</taxon>
    </lineage>
</organism>
<comment type="caution">
    <text evidence="1">The sequence shown here is derived from an EMBL/GenBank/DDBJ whole genome shotgun (WGS) entry which is preliminary data.</text>
</comment>
<dbReference type="EMBL" id="QKRB01000031">
    <property type="protein sequence ID" value="PZD97146.1"/>
    <property type="molecule type" value="Genomic_DNA"/>
</dbReference>
<keyword evidence="2" id="KW-1185">Reference proteome</keyword>
<evidence type="ECO:0000313" key="2">
    <source>
        <dbReference type="Proteomes" id="UP000249522"/>
    </source>
</evidence>
<dbReference type="AlphaFoldDB" id="A0A2W1LDG6"/>